<evidence type="ECO:0000313" key="1">
    <source>
        <dbReference type="EMBL" id="GAA5816294.1"/>
    </source>
</evidence>
<evidence type="ECO:0000313" key="2">
    <source>
        <dbReference type="Proteomes" id="UP001473302"/>
    </source>
</evidence>
<dbReference type="EMBL" id="BAABUK010000031">
    <property type="protein sequence ID" value="GAA5816294.1"/>
    <property type="molecule type" value="Genomic_DNA"/>
</dbReference>
<comment type="caution">
    <text evidence="1">The sequence shown here is derived from an EMBL/GenBank/DDBJ whole genome shotgun (WGS) entry which is preliminary data.</text>
</comment>
<accession>A0ABP9ZB74</accession>
<reference evidence="1 2" key="1">
    <citation type="submission" date="2024-04" db="EMBL/GenBank/DDBJ databases">
        <title>genome sequences of Mucor flavus KT1a and Helicostylum pulchrum KT1b strains isolated from the surface of a dry-aged beef.</title>
        <authorList>
            <person name="Toyotome T."/>
            <person name="Hosono M."/>
            <person name="Torimaru M."/>
            <person name="Fukuda K."/>
            <person name="Mikami N."/>
        </authorList>
    </citation>
    <scope>NUCLEOTIDE SEQUENCE [LARGE SCALE GENOMIC DNA]</scope>
    <source>
        <strain evidence="1 2">KT1a</strain>
    </source>
</reference>
<organism evidence="1 2">
    <name type="scientific">Mucor flavus</name>
    <dbReference type="NCBI Taxonomy" id="439312"/>
    <lineage>
        <taxon>Eukaryota</taxon>
        <taxon>Fungi</taxon>
        <taxon>Fungi incertae sedis</taxon>
        <taxon>Mucoromycota</taxon>
        <taxon>Mucoromycotina</taxon>
        <taxon>Mucoromycetes</taxon>
        <taxon>Mucorales</taxon>
        <taxon>Mucorineae</taxon>
        <taxon>Mucoraceae</taxon>
        <taxon>Mucor</taxon>
    </lineage>
</organism>
<gene>
    <name evidence="1" type="ORF">MFLAVUS_009820</name>
</gene>
<sequence>MSDYFNIENDNTDCALPYSYMTGTDLISKMVLTDNQAINMLIKVLVLEVAEDRYVVTPTEFINENEYDVLYAPHNPLSTFPPVFIEVQNQVDEKFLVRAVHYSTLIVAS</sequence>
<name>A0ABP9ZB74_9FUNG</name>
<dbReference type="Proteomes" id="UP001473302">
    <property type="component" value="Unassembled WGS sequence"/>
</dbReference>
<keyword evidence="2" id="KW-1185">Reference proteome</keyword>
<protein>
    <submittedName>
        <fullName evidence="1">Uncharacterized protein</fullName>
    </submittedName>
</protein>
<proteinExistence type="predicted"/>